<dbReference type="NCBIfam" id="TIGR03169">
    <property type="entry name" value="Nterm_to_SelD"/>
    <property type="match status" value="1"/>
</dbReference>
<keyword evidence="3 9" id="KW-0418">Kinase</keyword>
<evidence type="ECO:0000313" key="9">
    <source>
        <dbReference type="EMBL" id="NYS23983.1"/>
    </source>
</evidence>
<dbReference type="SUPFAM" id="SSF51905">
    <property type="entry name" value="FAD/NAD(P)-binding domain"/>
    <property type="match status" value="2"/>
</dbReference>
<dbReference type="InterPro" id="IPR036921">
    <property type="entry name" value="PurM-like_N_sf"/>
</dbReference>
<feature type="domain" description="PurM-like C-terminal" evidence="7">
    <location>
        <begin position="555"/>
        <end position="723"/>
    </location>
</feature>
<dbReference type="GO" id="GO:0016260">
    <property type="term" value="P:selenocysteine biosynthetic process"/>
    <property type="evidence" value="ECO:0007669"/>
    <property type="project" value="TreeGrafter"/>
</dbReference>
<dbReference type="GO" id="GO:0016491">
    <property type="term" value="F:oxidoreductase activity"/>
    <property type="evidence" value="ECO:0007669"/>
    <property type="project" value="InterPro"/>
</dbReference>
<dbReference type="RefSeq" id="WP_179904676.1">
    <property type="nucleotide sequence ID" value="NZ_JACBXS010000004.1"/>
</dbReference>
<evidence type="ECO:0000259" key="8">
    <source>
        <dbReference type="Pfam" id="PF07992"/>
    </source>
</evidence>
<dbReference type="SUPFAM" id="SSF55326">
    <property type="entry name" value="PurM N-terminal domain-like"/>
    <property type="match status" value="1"/>
</dbReference>
<dbReference type="PANTHER" id="PTHR10256">
    <property type="entry name" value="SELENIDE, WATER DIKINASE"/>
    <property type="match status" value="1"/>
</dbReference>
<dbReference type="CDD" id="cd02195">
    <property type="entry name" value="SelD"/>
    <property type="match status" value="1"/>
</dbReference>
<dbReference type="InterPro" id="IPR016188">
    <property type="entry name" value="PurM-like_N"/>
</dbReference>
<dbReference type="EMBL" id="JACBXS010000004">
    <property type="protein sequence ID" value="NYS23983.1"/>
    <property type="molecule type" value="Genomic_DNA"/>
</dbReference>
<proteinExistence type="predicted"/>
<evidence type="ECO:0000256" key="2">
    <source>
        <dbReference type="ARBA" id="ARBA00022741"/>
    </source>
</evidence>
<dbReference type="PRINTS" id="PR00368">
    <property type="entry name" value="FADPNR"/>
</dbReference>
<dbReference type="PANTHER" id="PTHR10256:SF0">
    <property type="entry name" value="INACTIVE SELENIDE, WATER DIKINASE-LIKE PROTEIN-RELATED"/>
    <property type="match status" value="1"/>
</dbReference>
<feature type="domain" description="PurM-like N-terminal" evidence="6">
    <location>
        <begin position="435"/>
        <end position="543"/>
    </location>
</feature>
<evidence type="ECO:0000313" key="10">
    <source>
        <dbReference type="Proteomes" id="UP000529417"/>
    </source>
</evidence>
<dbReference type="GO" id="GO:0005524">
    <property type="term" value="F:ATP binding"/>
    <property type="evidence" value="ECO:0007669"/>
    <property type="project" value="UniProtKB-KW"/>
</dbReference>
<dbReference type="Gene3D" id="3.50.50.100">
    <property type="match status" value="1"/>
</dbReference>
<evidence type="ECO:0000256" key="4">
    <source>
        <dbReference type="ARBA" id="ARBA00022840"/>
    </source>
</evidence>
<evidence type="ECO:0000256" key="5">
    <source>
        <dbReference type="ARBA" id="ARBA00023266"/>
    </source>
</evidence>
<evidence type="ECO:0000256" key="1">
    <source>
        <dbReference type="ARBA" id="ARBA00022679"/>
    </source>
</evidence>
<sequence length="730" mass="74738">MTGIPAPWTRDLVLIGGGHTHALVLHRWAMAPLPGARVTVVNPDPSAPYTGMLPGHIAGHYSRAALEIDLVRLARRAGARLILDRACGIDPGARRVRLRGRPDLAYDVLSVDIGITSDLPMVPGYGAHAVSAKPLGGYARAWEEFVARATRGAVPARVVVIGGGVAGVELALAMAFRLRGVPGAQVTVLEAGAQALPHLGRAARARLLGHLRAAGIMLQTGASVVGIGADHVDLADGASVPAGLVVGAAGSRPHDWLRDTGLALQDGFITVGPTLQSVTDPRVFAVGDCAHMQHAPRAKAGVYAVRQAPVLLANLRAALAETGVQRRYWPQRDYLKLISLGDRKALADKWSLAVEGAWLWRLKDRIDAKFMQQFAPPVPAVPAASKLRAAGLDQMPGAARPLCGGCGAKMGSGALQQALAALPPPDHPDVEAGAGDDAAILRMGDRRQVIATDHLRALVDDPYTMARIAAVHALGDVWAMGAQPQAVLASITLPHMSPALQGRTLAEVMAGAHAVVAEAGGAIVGGHSAMGAEMVIGFTVTGRPEGALLTKGGARPGDALVLVKPLGTGTLLAAEMQMQAAGDDVAAALAAMAQPQGQAAAILAPRARAMTDVTGFGLAGHLMEMLVASGVAAELDLEALPLLSGAEVLAGQGHGSTIAPSNRAVLEGRITAPETARAALLFDPQTAGGLLAAVPEQELATLLDALHGAGFGRAAGIGRVVAGAPGITAR</sequence>
<accession>A0A7Z0HX78</accession>
<feature type="domain" description="FAD/NAD(P)-binding" evidence="8">
    <location>
        <begin position="11"/>
        <end position="298"/>
    </location>
</feature>
<keyword evidence="10" id="KW-1185">Reference proteome</keyword>
<dbReference type="InterPro" id="IPR017584">
    <property type="entry name" value="Pyridine_nucleo_diS_OxRdtase_N"/>
</dbReference>
<organism evidence="9 10">
    <name type="scientific">Rhabdonatronobacter sediminivivens</name>
    <dbReference type="NCBI Taxonomy" id="2743469"/>
    <lineage>
        <taxon>Bacteria</taxon>
        <taxon>Pseudomonadati</taxon>
        <taxon>Pseudomonadota</taxon>
        <taxon>Alphaproteobacteria</taxon>
        <taxon>Rhodobacterales</taxon>
        <taxon>Paracoccaceae</taxon>
        <taxon>Rhabdonatronobacter</taxon>
    </lineage>
</organism>
<dbReference type="Pfam" id="PF02769">
    <property type="entry name" value="AIRS_C"/>
    <property type="match status" value="1"/>
</dbReference>
<dbReference type="Proteomes" id="UP000529417">
    <property type="component" value="Unassembled WGS sequence"/>
</dbReference>
<dbReference type="Gene3D" id="3.30.1330.10">
    <property type="entry name" value="PurM-like, N-terminal domain"/>
    <property type="match status" value="1"/>
</dbReference>
<dbReference type="InterPro" id="IPR036188">
    <property type="entry name" value="FAD/NAD-bd_sf"/>
</dbReference>
<name>A0A7Z0HX78_9RHOB</name>
<dbReference type="EC" id="2.7.9.3" evidence="9"/>
<keyword evidence="2" id="KW-0547">Nucleotide-binding</keyword>
<protein>
    <submittedName>
        <fullName evidence="9">Selenide, water dikinase SelD</fullName>
        <ecNumber evidence="9">2.7.9.3</ecNumber>
    </submittedName>
</protein>
<dbReference type="NCBIfam" id="TIGR00476">
    <property type="entry name" value="selD"/>
    <property type="match status" value="1"/>
</dbReference>
<comment type="caution">
    <text evidence="9">The sequence shown here is derived from an EMBL/GenBank/DDBJ whole genome shotgun (WGS) entry which is preliminary data.</text>
</comment>
<reference evidence="9 10" key="1">
    <citation type="journal article" date="2000" name="Arch. Microbiol.">
        <title>Rhodobaca bogoriensis gen. nov. and sp. nov., an alkaliphilic purple nonsulfur bacterium from African Rift Valley soda lakes.</title>
        <authorList>
            <person name="Milford A.D."/>
            <person name="Achenbach L.A."/>
            <person name="Jung D.O."/>
            <person name="Madigan M.T."/>
        </authorList>
    </citation>
    <scope>NUCLEOTIDE SEQUENCE [LARGE SCALE GENOMIC DNA]</scope>
    <source>
        <strain evidence="9 10">2376</strain>
    </source>
</reference>
<dbReference type="GO" id="GO:0004756">
    <property type="term" value="F:selenide, water dikinase activity"/>
    <property type="evidence" value="ECO:0007669"/>
    <property type="project" value="UniProtKB-EC"/>
</dbReference>
<evidence type="ECO:0000256" key="3">
    <source>
        <dbReference type="ARBA" id="ARBA00022777"/>
    </source>
</evidence>
<dbReference type="AlphaFoldDB" id="A0A7Z0HX78"/>
<dbReference type="Gene3D" id="3.90.650.10">
    <property type="entry name" value="PurM-like C-terminal domain"/>
    <property type="match status" value="1"/>
</dbReference>
<evidence type="ECO:0000259" key="7">
    <source>
        <dbReference type="Pfam" id="PF02769"/>
    </source>
</evidence>
<dbReference type="Pfam" id="PF00586">
    <property type="entry name" value="AIRS"/>
    <property type="match status" value="1"/>
</dbReference>
<dbReference type="SUPFAM" id="SSF56042">
    <property type="entry name" value="PurM C-terminal domain-like"/>
    <property type="match status" value="1"/>
</dbReference>
<dbReference type="GO" id="GO:0005737">
    <property type="term" value="C:cytoplasm"/>
    <property type="evidence" value="ECO:0007669"/>
    <property type="project" value="TreeGrafter"/>
</dbReference>
<keyword evidence="1 9" id="KW-0808">Transferase</keyword>
<keyword evidence="5" id="KW-0711">Selenium</keyword>
<gene>
    <name evidence="9" type="primary">selD</name>
    <name evidence="9" type="ORF">HUK65_03185</name>
</gene>
<dbReference type="InterPro" id="IPR010918">
    <property type="entry name" value="PurM-like_C_dom"/>
</dbReference>
<dbReference type="InterPro" id="IPR023753">
    <property type="entry name" value="FAD/NAD-binding_dom"/>
</dbReference>
<dbReference type="Pfam" id="PF07992">
    <property type="entry name" value="Pyr_redox_2"/>
    <property type="match status" value="1"/>
</dbReference>
<evidence type="ECO:0000259" key="6">
    <source>
        <dbReference type="Pfam" id="PF00586"/>
    </source>
</evidence>
<dbReference type="InterPro" id="IPR004536">
    <property type="entry name" value="SPS/SelD"/>
</dbReference>
<keyword evidence="4" id="KW-0067">ATP-binding</keyword>
<dbReference type="InterPro" id="IPR036676">
    <property type="entry name" value="PurM-like_C_sf"/>
</dbReference>